<accession>A0ABP6UKD8</accession>
<dbReference type="RefSeq" id="WP_344927799.1">
    <property type="nucleotide sequence ID" value="NZ_BAABCW010000009.1"/>
</dbReference>
<organism evidence="1 2">
    <name type="scientific">Aquimarina addita</name>
    <dbReference type="NCBI Taxonomy" id="870485"/>
    <lineage>
        <taxon>Bacteria</taxon>
        <taxon>Pseudomonadati</taxon>
        <taxon>Bacteroidota</taxon>
        <taxon>Flavobacteriia</taxon>
        <taxon>Flavobacteriales</taxon>
        <taxon>Flavobacteriaceae</taxon>
        <taxon>Aquimarina</taxon>
    </lineage>
</organism>
<dbReference type="SUPFAM" id="SSF51569">
    <property type="entry name" value="Aldolase"/>
    <property type="match status" value="1"/>
</dbReference>
<dbReference type="Gene3D" id="3.20.20.70">
    <property type="entry name" value="Aldolase class I"/>
    <property type="match status" value="1"/>
</dbReference>
<dbReference type="PIRSF" id="PIRSF001359">
    <property type="entry name" value="F_bP_aldolase_II"/>
    <property type="match status" value="1"/>
</dbReference>
<sequence length="290" mass="32059">MRLQERLAKNKNEGKALLATNFYNFETLSAVLRAAKNTNSDIILQVSESSIDYLGVNVAKDLAKSASEQYGVTTWLHMDHGQDVTLVKKCIDAGFDSVMIDASEKPFEENVKITSEIVKYAESANVNVEAELGYISKLGQDQKMVYTQPKEAKQFVEATGVNALAIAVGSAHGFYKETPKLQIDLIQEINEVTPAALVLHGSSGIPDDQLQKAIKNGITKINLATEIKNIFMKSLREEFVATDGIDLRVIFPKATAKATSLVEDKLRAINHKNVQDKLKMINFIKVHNFS</sequence>
<reference evidence="2" key="1">
    <citation type="journal article" date="2019" name="Int. J. Syst. Evol. Microbiol.">
        <title>The Global Catalogue of Microorganisms (GCM) 10K type strain sequencing project: providing services to taxonomists for standard genome sequencing and annotation.</title>
        <authorList>
            <consortium name="The Broad Institute Genomics Platform"/>
            <consortium name="The Broad Institute Genome Sequencing Center for Infectious Disease"/>
            <person name="Wu L."/>
            <person name="Ma J."/>
        </authorList>
    </citation>
    <scope>NUCLEOTIDE SEQUENCE [LARGE SCALE GENOMIC DNA]</scope>
    <source>
        <strain evidence="2">JCM 17106</strain>
    </source>
</reference>
<keyword evidence="2" id="KW-1185">Reference proteome</keyword>
<comment type="caution">
    <text evidence="1">The sequence shown here is derived from an EMBL/GenBank/DDBJ whole genome shotgun (WGS) entry which is preliminary data.</text>
</comment>
<dbReference type="PANTHER" id="PTHR30304">
    <property type="entry name" value="D-TAGATOSE-1,6-BISPHOSPHATE ALDOLASE"/>
    <property type="match status" value="1"/>
</dbReference>
<proteinExistence type="predicted"/>
<protein>
    <submittedName>
        <fullName evidence="1">Class II fructose-1,6-bisphosphate aldolase</fullName>
    </submittedName>
</protein>
<dbReference type="Pfam" id="PF01116">
    <property type="entry name" value="F_bP_aldolase"/>
    <property type="match status" value="1"/>
</dbReference>
<name>A0ABP6UKD8_9FLAO</name>
<dbReference type="Proteomes" id="UP001500459">
    <property type="component" value="Unassembled WGS sequence"/>
</dbReference>
<dbReference type="InterPro" id="IPR050246">
    <property type="entry name" value="Class_II_FBP_aldolase"/>
</dbReference>
<dbReference type="NCBIfam" id="TIGR00167">
    <property type="entry name" value="cbbA"/>
    <property type="match status" value="1"/>
</dbReference>
<dbReference type="InterPro" id="IPR013785">
    <property type="entry name" value="Aldolase_TIM"/>
</dbReference>
<evidence type="ECO:0000313" key="2">
    <source>
        <dbReference type="Proteomes" id="UP001500459"/>
    </source>
</evidence>
<dbReference type="EMBL" id="BAABCW010000009">
    <property type="protein sequence ID" value="GAA3510351.1"/>
    <property type="molecule type" value="Genomic_DNA"/>
</dbReference>
<dbReference type="PANTHER" id="PTHR30304:SF0">
    <property type="entry name" value="D-TAGATOSE-1,6-BISPHOSPHATE ALDOLASE SUBUNIT GATY-RELATED"/>
    <property type="match status" value="1"/>
</dbReference>
<dbReference type="CDD" id="cd00947">
    <property type="entry name" value="TBP_aldolase_IIB"/>
    <property type="match status" value="1"/>
</dbReference>
<dbReference type="InterPro" id="IPR000771">
    <property type="entry name" value="FBA_II"/>
</dbReference>
<gene>
    <name evidence="1" type="ORF">GCM10022393_24560</name>
</gene>
<evidence type="ECO:0000313" key="1">
    <source>
        <dbReference type="EMBL" id="GAA3510351.1"/>
    </source>
</evidence>